<dbReference type="PANTHER" id="PTHR46230">
    <property type="match status" value="1"/>
</dbReference>
<dbReference type="EMBL" id="FCOC02000013">
    <property type="protein sequence ID" value="SAL39350.1"/>
    <property type="molecule type" value="Genomic_DNA"/>
</dbReference>
<organism evidence="2 3">
    <name type="scientific">Caballeronia sordidicola</name>
    <name type="common">Burkholderia sordidicola</name>
    <dbReference type="NCBI Taxonomy" id="196367"/>
    <lineage>
        <taxon>Bacteria</taxon>
        <taxon>Pseudomonadati</taxon>
        <taxon>Pseudomonadota</taxon>
        <taxon>Betaproteobacteria</taxon>
        <taxon>Burkholderiales</taxon>
        <taxon>Burkholderiaceae</taxon>
        <taxon>Caballeronia</taxon>
    </lineage>
</organism>
<reference evidence="2 3" key="1">
    <citation type="submission" date="2016-01" db="EMBL/GenBank/DDBJ databases">
        <authorList>
            <person name="Oliw E.H."/>
        </authorList>
    </citation>
    <scope>NUCLEOTIDE SEQUENCE [LARGE SCALE GENOMIC DNA]</scope>
    <source>
        <strain evidence="2">LMG 22029</strain>
    </source>
</reference>
<dbReference type="OrthoDB" id="5296536at2"/>
<evidence type="ECO:0000313" key="2">
    <source>
        <dbReference type="EMBL" id="SAL39350.1"/>
    </source>
</evidence>
<dbReference type="InterPro" id="IPR036065">
    <property type="entry name" value="BolA-like_sf"/>
</dbReference>
<dbReference type="SUPFAM" id="SSF82657">
    <property type="entry name" value="BolA-like"/>
    <property type="match status" value="1"/>
</dbReference>
<gene>
    <name evidence="2" type="ORF">AWB64_04131</name>
</gene>
<dbReference type="Proteomes" id="UP000054893">
    <property type="component" value="Unassembled WGS sequence"/>
</dbReference>
<name>A0A158H6I4_CABSO</name>
<dbReference type="PIRSF" id="PIRSF003113">
    <property type="entry name" value="BolA"/>
    <property type="match status" value="1"/>
</dbReference>
<dbReference type="GO" id="GO:0016226">
    <property type="term" value="P:iron-sulfur cluster assembly"/>
    <property type="evidence" value="ECO:0007669"/>
    <property type="project" value="TreeGrafter"/>
</dbReference>
<dbReference type="PANTHER" id="PTHR46230:SF7">
    <property type="entry name" value="BOLA-LIKE PROTEIN 1"/>
    <property type="match status" value="1"/>
</dbReference>
<evidence type="ECO:0000313" key="3">
    <source>
        <dbReference type="Proteomes" id="UP000054893"/>
    </source>
</evidence>
<accession>A0A158H6I4</accession>
<dbReference type="Pfam" id="PF01722">
    <property type="entry name" value="BolA"/>
    <property type="match status" value="1"/>
</dbReference>
<dbReference type="RefSeq" id="WP_060857213.1">
    <property type="nucleotide sequence ID" value="NZ_FCOC02000013.1"/>
</dbReference>
<sequence>MSHPASTDTFVNASAESKIAHLEARLNAALNAQSVHIDDDSAAHAGHAGASAGSHYTVTIVAAGFAGKPRVARHRLVYDALADEMRRGIHALAIKAYTPEEFADQFK</sequence>
<proteinExistence type="inferred from homology"/>
<evidence type="ECO:0000256" key="1">
    <source>
        <dbReference type="RuleBase" id="RU003860"/>
    </source>
</evidence>
<protein>
    <submittedName>
        <fullName evidence="2">BolA family protein</fullName>
    </submittedName>
</protein>
<dbReference type="AlphaFoldDB" id="A0A158H6I4"/>
<dbReference type="InterPro" id="IPR002634">
    <property type="entry name" value="BolA"/>
</dbReference>
<dbReference type="Gene3D" id="3.10.20.90">
    <property type="entry name" value="Phosphatidylinositol 3-kinase Catalytic Subunit, Chain A, domain 1"/>
    <property type="match status" value="1"/>
</dbReference>
<comment type="similarity">
    <text evidence="1">Belongs to the BolA/IbaG family.</text>
</comment>